<dbReference type="GO" id="GO:0005524">
    <property type="term" value="F:ATP binding"/>
    <property type="evidence" value="ECO:0007669"/>
    <property type="project" value="UniProtKB-KW"/>
</dbReference>
<evidence type="ECO:0000313" key="5">
    <source>
        <dbReference type="EMBL" id="KAA8896473.1"/>
    </source>
</evidence>
<dbReference type="InterPro" id="IPR055227">
    <property type="entry name" value="HRQ1_WHD"/>
</dbReference>
<dbReference type="AlphaFoldDB" id="A0A6A1LJS1"/>
<dbReference type="GO" id="GO:0005634">
    <property type="term" value="C:nucleus"/>
    <property type="evidence" value="ECO:0007669"/>
    <property type="project" value="TreeGrafter"/>
</dbReference>
<dbReference type="VEuPathDB" id="FungiDB:TRICI_006878"/>
<dbReference type="PANTHER" id="PTHR47957">
    <property type="entry name" value="ATP-DEPENDENT HELICASE HRQ1"/>
    <property type="match status" value="1"/>
</dbReference>
<dbReference type="GO" id="GO:0003676">
    <property type="term" value="F:nucleic acid binding"/>
    <property type="evidence" value="ECO:0007669"/>
    <property type="project" value="InterPro"/>
</dbReference>
<evidence type="ECO:0000313" key="6">
    <source>
        <dbReference type="Proteomes" id="UP000761534"/>
    </source>
</evidence>
<evidence type="ECO:0000256" key="2">
    <source>
        <dbReference type="ARBA" id="ARBA00022840"/>
    </source>
</evidence>
<feature type="domain" description="Helicase C-terminal" evidence="4">
    <location>
        <begin position="453"/>
        <end position="615"/>
    </location>
</feature>
<dbReference type="InterPro" id="IPR001650">
    <property type="entry name" value="Helicase_C-like"/>
</dbReference>
<dbReference type="EMBL" id="SWFS01000579">
    <property type="protein sequence ID" value="KAA8896473.1"/>
    <property type="molecule type" value="Genomic_DNA"/>
</dbReference>
<dbReference type="SMART" id="SM00487">
    <property type="entry name" value="DEXDc"/>
    <property type="match status" value="1"/>
</dbReference>
<dbReference type="InterPro" id="IPR018973">
    <property type="entry name" value="MZB"/>
</dbReference>
<evidence type="ECO:0000259" key="3">
    <source>
        <dbReference type="PROSITE" id="PS51192"/>
    </source>
</evidence>
<accession>A0A6A1LJS1</accession>
<protein>
    <recommendedName>
        <fullName evidence="7">RNA helicase</fullName>
    </recommendedName>
</protein>
<dbReference type="OrthoDB" id="18781at2759"/>
<dbReference type="PANTHER" id="PTHR47957:SF3">
    <property type="entry name" value="ATP-DEPENDENT HELICASE HRQ1"/>
    <property type="match status" value="1"/>
</dbReference>
<dbReference type="CDD" id="cd17923">
    <property type="entry name" value="DEXHc_Hrq1-like"/>
    <property type="match status" value="1"/>
</dbReference>
<dbReference type="GO" id="GO:0043138">
    <property type="term" value="F:3'-5' DNA helicase activity"/>
    <property type="evidence" value="ECO:0007669"/>
    <property type="project" value="TreeGrafter"/>
</dbReference>
<dbReference type="Proteomes" id="UP000761534">
    <property type="component" value="Unassembled WGS sequence"/>
</dbReference>
<sequence length="977" mass="109342">MKRKAERGDSNGTWPREFVLLKKVHRSVCMICSLLEERTRLAKHIKRAVDSQVGGELGFDSDYLSLIKALLKDDVRYEYVFPEPGEVEDVDEEELVFEFVDSKMKKTAVAKQKLIQKRIEKFEEVIEDYLREGGTIEGLEKEAKDYIPISQLVTAVPGGVDGNVIEQTPLREQDIMEICNEHGLVENGLMDVPVRNALFGDELELSPEVVKALKGNNIERLYTHQVRAIDALLNQNKSVVVATPTSSGKSLIYQIPAIESMLKNPESTALYIFPTKALAQDQKRAFNKLLEEAGLEEYFCVDTYDGDTDFSERERIRNSANVIFTNPDMLHMSILPSWNTSNGWKPFLRNLKLVVVDELHVYSGWFGSNVAMVIRRLQRICERFLSNHELKFVSCSATVRDPASLMKSLFNLNEVVVVNEDGAPAGRKRIAVCRTPFINPNDAESGRVHPVSEAAQIIRKLMEKGVRTIAFCKYRRSCELLMKAVREIFEQEGSNHALSSKVMSYRGGYAPEDRRKIERDLFDGTLLAIVATNALELGIDIGTLEAAVIVGFPFSVSNLRQQFGRAGRSKIDPTQQSLGVLVCGGDPVDQHFAANPTKILELPDADIGISLGDELLIVEPHIQCTAFEAPIDLDEDAKYFGGQISDEVRRKLLRSPSNDGTFTCDDKYLPWPPKHVSIRGAEDDDDYAVVDITDNRNVVIEQIEASRVSFTLYEGGIFLHQGYPYLVTNVDLDMRMATVRQVNVNWTTRQRDYTDVDPIETLQVHDEQTNFVAQQGKIKRTTVVFGFFKLDKSNQIIESVPVEHPPLIRTSQGLWIDLPAKLFNFLKARNLSVAGAIHAACHVFISMSYTVINGGSGMGTECKAPEKEFSSTKTQRTRPARLIFYDNHGTGVCQKAFNFVPEILARARNRVSQCPCTVGCPECIAMESCKEDSLVISKPGALAILNWLTGRGVSDTPHGPEPNLIGKIKHETVVPVH</sequence>
<comment type="caution">
    <text evidence="5">The sequence shown here is derived from an EMBL/GenBank/DDBJ whole genome shotgun (WGS) entry which is preliminary data.</text>
</comment>
<dbReference type="Pfam" id="PF22982">
    <property type="entry name" value="WHD_HRQ1"/>
    <property type="match status" value="1"/>
</dbReference>
<keyword evidence="2" id="KW-0067">ATP-binding</keyword>
<dbReference type="GO" id="GO:0036297">
    <property type="term" value="P:interstrand cross-link repair"/>
    <property type="evidence" value="ECO:0007669"/>
    <property type="project" value="TreeGrafter"/>
</dbReference>
<dbReference type="PROSITE" id="PS51192">
    <property type="entry name" value="HELICASE_ATP_BIND_1"/>
    <property type="match status" value="1"/>
</dbReference>
<keyword evidence="6" id="KW-1185">Reference proteome</keyword>
<dbReference type="Gene3D" id="3.40.50.300">
    <property type="entry name" value="P-loop containing nucleotide triphosphate hydrolases"/>
    <property type="match status" value="2"/>
</dbReference>
<evidence type="ECO:0000259" key="4">
    <source>
        <dbReference type="PROSITE" id="PS51194"/>
    </source>
</evidence>
<evidence type="ECO:0000256" key="1">
    <source>
        <dbReference type="ARBA" id="ARBA00022741"/>
    </source>
</evidence>
<evidence type="ECO:0008006" key="7">
    <source>
        <dbReference type="Google" id="ProtNLM"/>
    </source>
</evidence>
<dbReference type="InterPro" id="IPR014001">
    <property type="entry name" value="Helicase_ATP-bd"/>
</dbReference>
<dbReference type="PROSITE" id="PS51194">
    <property type="entry name" value="HELICASE_CTER"/>
    <property type="match status" value="1"/>
</dbReference>
<dbReference type="InterPro" id="IPR027417">
    <property type="entry name" value="P-loop_NTPase"/>
</dbReference>
<dbReference type="InterPro" id="IPR011545">
    <property type="entry name" value="DEAD/DEAH_box_helicase_dom"/>
</dbReference>
<dbReference type="SUPFAM" id="SSF52540">
    <property type="entry name" value="P-loop containing nucleoside triphosphate hydrolases"/>
    <property type="match status" value="1"/>
</dbReference>
<dbReference type="Pfam" id="PF00271">
    <property type="entry name" value="Helicase_C"/>
    <property type="match status" value="1"/>
</dbReference>
<feature type="domain" description="Helicase ATP-binding" evidence="3">
    <location>
        <begin position="230"/>
        <end position="417"/>
    </location>
</feature>
<gene>
    <name evidence="5" type="ORF">TRICI_006878</name>
</gene>
<dbReference type="CDD" id="cd18797">
    <property type="entry name" value="SF2_C_Hrq"/>
    <property type="match status" value="1"/>
</dbReference>
<name>A0A6A1LJS1_9ASCO</name>
<dbReference type="SMART" id="SM00490">
    <property type="entry name" value="HELICc"/>
    <property type="match status" value="1"/>
</dbReference>
<organism evidence="5 6">
    <name type="scientific">Trichomonascus ciferrii</name>
    <dbReference type="NCBI Taxonomy" id="44093"/>
    <lineage>
        <taxon>Eukaryota</taxon>
        <taxon>Fungi</taxon>
        <taxon>Dikarya</taxon>
        <taxon>Ascomycota</taxon>
        <taxon>Saccharomycotina</taxon>
        <taxon>Dipodascomycetes</taxon>
        <taxon>Dipodascales</taxon>
        <taxon>Trichomonascaceae</taxon>
        <taxon>Trichomonascus</taxon>
        <taxon>Trichomonascus ciferrii complex</taxon>
    </lineage>
</organism>
<proteinExistence type="predicted"/>
<dbReference type="GO" id="GO:0006289">
    <property type="term" value="P:nucleotide-excision repair"/>
    <property type="evidence" value="ECO:0007669"/>
    <property type="project" value="TreeGrafter"/>
</dbReference>
<dbReference type="Pfam" id="PF09369">
    <property type="entry name" value="MZB"/>
    <property type="match status" value="1"/>
</dbReference>
<keyword evidence="1" id="KW-0547">Nucleotide-binding</keyword>
<reference evidence="5" key="1">
    <citation type="journal article" date="2019" name="G3 (Bethesda)">
        <title>Genome Assemblies of Two Rare Opportunistic Yeast Pathogens: Diutina rugosa (syn. Candida rugosa) and Trichomonascus ciferrii (syn. Candida ciferrii).</title>
        <authorList>
            <person name="Mixao V."/>
            <person name="Saus E."/>
            <person name="Hansen A.P."/>
            <person name="Lass-Florl C."/>
            <person name="Gabaldon T."/>
        </authorList>
    </citation>
    <scope>NUCLEOTIDE SEQUENCE</scope>
    <source>
        <strain evidence="5">CBS 4856</strain>
    </source>
</reference>
<dbReference type="Pfam" id="PF00270">
    <property type="entry name" value="DEAD"/>
    <property type="match status" value="1"/>
</dbReference>